<name>A0ABN2U0I1_9MICC</name>
<organism evidence="6 7">
    <name type="scientific">Yaniella flava</name>
    <dbReference type="NCBI Taxonomy" id="287930"/>
    <lineage>
        <taxon>Bacteria</taxon>
        <taxon>Bacillati</taxon>
        <taxon>Actinomycetota</taxon>
        <taxon>Actinomycetes</taxon>
        <taxon>Micrococcales</taxon>
        <taxon>Micrococcaceae</taxon>
        <taxon>Yaniella</taxon>
    </lineage>
</organism>
<keyword evidence="4" id="KW-0560">Oxidoreductase</keyword>
<dbReference type="InterPro" id="IPR002938">
    <property type="entry name" value="FAD-bd"/>
</dbReference>
<dbReference type="SUPFAM" id="SSF51905">
    <property type="entry name" value="FAD/NAD(P)-binding domain"/>
    <property type="match status" value="1"/>
</dbReference>
<evidence type="ECO:0000256" key="2">
    <source>
        <dbReference type="ARBA" id="ARBA00022630"/>
    </source>
</evidence>
<evidence type="ECO:0000313" key="6">
    <source>
        <dbReference type="EMBL" id="GAA2025077.1"/>
    </source>
</evidence>
<comment type="cofactor">
    <cofactor evidence="1">
        <name>FAD</name>
        <dbReference type="ChEBI" id="CHEBI:57692"/>
    </cofactor>
</comment>
<keyword evidence="6" id="KW-0503">Monooxygenase</keyword>
<protein>
    <submittedName>
        <fullName evidence="6">FAD-dependent monooxygenase</fullName>
    </submittedName>
</protein>
<keyword evidence="7" id="KW-1185">Reference proteome</keyword>
<dbReference type="EMBL" id="BAAAMN010000003">
    <property type="protein sequence ID" value="GAA2025077.1"/>
    <property type="molecule type" value="Genomic_DNA"/>
</dbReference>
<keyword evidence="2" id="KW-0285">Flavoprotein</keyword>
<evidence type="ECO:0000256" key="3">
    <source>
        <dbReference type="ARBA" id="ARBA00022827"/>
    </source>
</evidence>
<proteinExistence type="predicted"/>
<dbReference type="RefSeq" id="WP_343955576.1">
    <property type="nucleotide sequence ID" value="NZ_BAAAMN010000003.1"/>
</dbReference>
<dbReference type="GO" id="GO:0004497">
    <property type="term" value="F:monooxygenase activity"/>
    <property type="evidence" value="ECO:0007669"/>
    <property type="project" value="UniProtKB-KW"/>
</dbReference>
<dbReference type="Pfam" id="PF01494">
    <property type="entry name" value="FAD_binding_3"/>
    <property type="match status" value="1"/>
</dbReference>
<evidence type="ECO:0000259" key="5">
    <source>
        <dbReference type="Pfam" id="PF01494"/>
    </source>
</evidence>
<sequence length="377" mass="39749">MRIAVIGAGIAGLVAAYGFQRDGHDVVVFEQRRDPSADGAGLTLFGNGLAALDAVGLGGLVRELSSDAIAGMRAGQRHPSGRWLFTLPPRAVASLRSIHRVTLHQALVEQLQPGTLHTGASAIVAADGSGNVTVARTTQRFDVVIAADGRRSRNRAALGLDPGLSYAGYTAWRGVTNVQVELDGAVGETWGRGRIFGIVPLPENRLYWFSTLNTPAGTEFGDEHAAVRTTFGTWHAPIPQILEATSPHDVIRHDIYDLAKPLTALARGRTVLMGDAAHAMTPNLGQGAGQGIEDAATITLLLRGAQADGVDDALASYSRIRSRRTASLWRQSRLMAKVAQASGPVTGGLRDLGMRVVPGRLAGVASAGMHFWDEPAG</sequence>
<evidence type="ECO:0000256" key="1">
    <source>
        <dbReference type="ARBA" id="ARBA00001974"/>
    </source>
</evidence>
<reference evidence="6 7" key="1">
    <citation type="journal article" date="2019" name="Int. J. Syst. Evol. Microbiol.">
        <title>The Global Catalogue of Microorganisms (GCM) 10K type strain sequencing project: providing services to taxonomists for standard genome sequencing and annotation.</title>
        <authorList>
            <consortium name="The Broad Institute Genomics Platform"/>
            <consortium name="The Broad Institute Genome Sequencing Center for Infectious Disease"/>
            <person name="Wu L."/>
            <person name="Ma J."/>
        </authorList>
    </citation>
    <scope>NUCLEOTIDE SEQUENCE [LARGE SCALE GENOMIC DNA]</scope>
    <source>
        <strain evidence="6 7">JCM 13595</strain>
    </source>
</reference>
<dbReference type="PANTHER" id="PTHR46496:SF1">
    <property type="entry name" value="ZEAXANTHIN EPOXIDASE, CHLOROPLASTIC"/>
    <property type="match status" value="1"/>
</dbReference>
<comment type="caution">
    <text evidence="6">The sequence shown here is derived from an EMBL/GenBank/DDBJ whole genome shotgun (WGS) entry which is preliminary data.</text>
</comment>
<dbReference type="Gene3D" id="3.50.50.60">
    <property type="entry name" value="FAD/NAD(P)-binding domain"/>
    <property type="match status" value="1"/>
</dbReference>
<dbReference type="InterPro" id="IPR036188">
    <property type="entry name" value="FAD/NAD-bd_sf"/>
</dbReference>
<dbReference type="PRINTS" id="PR00420">
    <property type="entry name" value="RNGMNOXGNASE"/>
</dbReference>
<gene>
    <name evidence="6" type="ORF">GCM10009720_01010</name>
</gene>
<evidence type="ECO:0000313" key="7">
    <source>
        <dbReference type="Proteomes" id="UP001501461"/>
    </source>
</evidence>
<feature type="domain" description="FAD-binding" evidence="5">
    <location>
        <begin position="3"/>
        <end position="330"/>
    </location>
</feature>
<accession>A0ABN2U0I1</accession>
<dbReference type="Proteomes" id="UP001501461">
    <property type="component" value="Unassembled WGS sequence"/>
</dbReference>
<evidence type="ECO:0000256" key="4">
    <source>
        <dbReference type="ARBA" id="ARBA00023002"/>
    </source>
</evidence>
<keyword evidence="3" id="KW-0274">FAD</keyword>
<dbReference type="PANTHER" id="PTHR46496">
    <property type="match status" value="1"/>
</dbReference>